<feature type="transmembrane region" description="Helical" evidence="8">
    <location>
        <begin position="166"/>
        <end position="188"/>
    </location>
</feature>
<feature type="compositionally biased region" description="Acidic residues" evidence="7">
    <location>
        <begin position="505"/>
        <end position="515"/>
    </location>
</feature>
<feature type="compositionally biased region" description="Low complexity" evidence="7">
    <location>
        <begin position="516"/>
        <end position="533"/>
    </location>
</feature>
<evidence type="ECO:0000256" key="4">
    <source>
        <dbReference type="ARBA" id="ARBA00022692"/>
    </source>
</evidence>
<dbReference type="PANTHER" id="PTHR42718">
    <property type="entry name" value="MAJOR FACILITATOR SUPERFAMILY MULTIDRUG TRANSPORTER MFSC"/>
    <property type="match status" value="1"/>
</dbReference>
<dbReference type="GO" id="GO:0005886">
    <property type="term" value="C:plasma membrane"/>
    <property type="evidence" value="ECO:0007669"/>
    <property type="project" value="UniProtKB-SubCell"/>
</dbReference>
<evidence type="ECO:0000256" key="6">
    <source>
        <dbReference type="ARBA" id="ARBA00023136"/>
    </source>
</evidence>
<dbReference type="PRINTS" id="PR01036">
    <property type="entry name" value="TCRTETB"/>
</dbReference>
<feature type="region of interest" description="Disordered" evidence="7">
    <location>
        <begin position="504"/>
        <end position="533"/>
    </location>
</feature>
<feature type="transmembrane region" description="Helical" evidence="8">
    <location>
        <begin position="361"/>
        <end position="383"/>
    </location>
</feature>
<keyword evidence="3" id="KW-1003">Cell membrane</keyword>
<feature type="transmembrane region" description="Helical" evidence="8">
    <location>
        <begin position="80"/>
        <end position="99"/>
    </location>
</feature>
<dbReference type="Pfam" id="PF07690">
    <property type="entry name" value="MFS_1"/>
    <property type="match status" value="1"/>
</dbReference>
<reference evidence="10 11" key="1">
    <citation type="submission" date="2016-12" db="EMBL/GenBank/DDBJ databases">
        <title>The draft genome sequence of Actinophytocola xinjiangensis.</title>
        <authorList>
            <person name="Wang W."/>
            <person name="Yuan L."/>
        </authorList>
    </citation>
    <scope>NUCLEOTIDE SEQUENCE [LARGE SCALE GENOMIC DNA]</scope>
    <source>
        <strain evidence="10 11">CGMCC 4.4663</strain>
    </source>
</reference>
<keyword evidence="5 8" id="KW-1133">Transmembrane helix</keyword>
<accession>A0A7Z1B1A4</accession>
<gene>
    <name evidence="10" type="ORF">BLA60_06960</name>
</gene>
<feature type="transmembrane region" description="Helical" evidence="8">
    <location>
        <begin position="51"/>
        <end position="68"/>
    </location>
</feature>
<dbReference type="AlphaFoldDB" id="A0A7Z1B1A4"/>
<evidence type="ECO:0000256" key="2">
    <source>
        <dbReference type="ARBA" id="ARBA00022448"/>
    </source>
</evidence>
<feature type="transmembrane region" description="Helical" evidence="8">
    <location>
        <begin position="477"/>
        <end position="497"/>
    </location>
</feature>
<proteinExistence type="predicted"/>
<dbReference type="EMBL" id="MSIF01000002">
    <property type="protein sequence ID" value="OLF13205.1"/>
    <property type="molecule type" value="Genomic_DNA"/>
</dbReference>
<keyword evidence="11" id="KW-1185">Reference proteome</keyword>
<evidence type="ECO:0000313" key="10">
    <source>
        <dbReference type="EMBL" id="OLF13205.1"/>
    </source>
</evidence>
<dbReference type="PANTHER" id="PTHR42718:SF47">
    <property type="entry name" value="METHYL VIOLOGEN RESISTANCE PROTEIN SMVA"/>
    <property type="match status" value="1"/>
</dbReference>
<keyword evidence="6 8" id="KW-0472">Membrane</keyword>
<dbReference type="SUPFAM" id="SSF103473">
    <property type="entry name" value="MFS general substrate transporter"/>
    <property type="match status" value="1"/>
</dbReference>
<dbReference type="InterPro" id="IPR011701">
    <property type="entry name" value="MFS"/>
</dbReference>
<dbReference type="InterPro" id="IPR036259">
    <property type="entry name" value="MFS_trans_sf"/>
</dbReference>
<dbReference type="Proteomes" id="UP000185696">
    <property type="component" value="Unassembled WGS sequence"/>
</dbReference>
<feature type="transmembrane region" description="Helical" evidence="8">
    <location>
        <begin position="331"/>
        <end position="349"/>
    </location>
</feature>
<feature type="transmembrane region" description="Helical" evidence="8">
    <location>
        <begin position="301"/>
        <end position="324"/>
    </location>
</feature>
<keyword evidence="4 8" id="KW-0812">Transmembrane</keyword>
<feature type="transmembrane region" description="Helical" evidence="8">
    <location>
        <begin position="404"/>
        <end position="422"/>
    </location>
</feature>
<feature type="transmembrane region" description="Helical" evidence="8">
    <location>
        <begin position="200"/>
        <end position="219"/>
    </location>
</feature>
<sequence>MDIPARAGRREWAALAVLSLAAMLMTFDMFVLLLALPDLSADLRPSTVEQLWILDIYGFVVGGFLVTMGTLGDRIGRRRLLQLGAIFFAVASIIAAYAPTAELLIAARALLGLAGATLAPSTLALISNMFRDPAQMGQAIGIWAGSFALGSILGPVVGGFMLAHFWWGSVFLIAVPVMVVLLVLLPILVPEFKSPDAPKLDLASAALSLGAMLGFIYFIKELSRYGLEPLSTAIGLAGVALGIVFAKRQLRLANPMLDLSMFRNRKFSTMLVGLLLYGIVGASCLLFMTQFFTSVSNLSPLQAALCLLPGMVVAVASSMIAPLVARRVRPAYLIGYGLFGVAAAFIWFSQIDATSGPLPLIIGYAIIGLCDGPLVSLGTGLVISAAPPEKAGQSSSMAQVSNEAGAALGVALLGSVGSLVYISQLDATMPADVPAAAADAARENVAGAVAEAGQLAEPARTDLLDVARDAFTSGVNVFGWVAAVVVVAAAVFIIGTLKHVPPMSEVEEQGQDQDPDGAQAAEGAAVGASDQVK</sequence>
<protein>
    <submittedName>
        <fullName evidence="10">MFS transporter</fullName>
    </submittedName>
</protein>
<organism evidence="10 11">
    <name type="scientific">Actinophytocola xinjiangensis</name>
    <dbReference type="NCBI Taxonomy" id="485602"/>
    <lineage>
        <taxon>Bacteria</taxon>
        <taxon>Bacillati</taxon>
        <taxon>Actinomycetota</taxon>
        <taxon>Actinomycetes</taxon>
        <taxon>Pseudonocardiales</taxon>
        <taxon>Pseudonocardiaceae</taxon>
    </lineage>
</organism>
<comment type="subcellular location">
    <subcellularLocation>
        <location evidence="1">Cell membrane</location>
        <topology evidence="1">Multi-pass membrane protein</topology>
    </subcellularLocation>
</comment>
<feature type="transmembrane region" description="Helical" evidence="8">
    <location>
        <begin position="267"/>
        <end position="289"/>
    </location>
</feature>
<feature type="transmembrane region" description="Helical" evidence="8">
    <location>
        <begin position="12"/>
        <end position="36"/>
    </location>
</feature>
<keyword evidence="2" id="KW-0813">Transport</keyword>
<comment type="caution">
    <text evidence="10">The sequence shown here is derived from an EMBL/GenBank/DDBJ whole genome shotgun (WGS) entry which is preliminary data.</text>
</comment>
<evidence type="ECO:0000256" key="1">
    <source>
        <dbReference type="ARBA" id="ARBA00004651"/>
    </source>
</evidence>
<evidence type="ECO:0000313" key="11">
    <source>
        <dbReference type="Proteomes" id="UP000185696"/>
    </source>
</evidence>
<evidence type="ECO:0000259" key="9">
    <source>
        <dbReference type="PROSITE" id="PS50850"/>
    </source>
</evidence>
<dbReference type="GO" id="GO:0022857">
    <property type="term" value="F:transmembrane transporter activity"/>
    <property type="evidence" value="ECO:0007669"/>
    <property type="project" value="InterPro"/>
</dbReference>
<dbReference type="InterPro" id="IPR020846">
    <property type="entry name" value="MFS_dom"/>
</dbReference>
<feature type="transmembrane region" description="Helical" evidence="8">
    <location>
        <begin position="105"/>
        <end position="127"/>
    </location>
</feature>
<evidence type="ECO:0000256" key="5">
    <source>
        <dbReference type="ARBA" id="ARBA00022989"/>
    </source>
</evidence>
<dbReference type="CDD" id="cd17321">
    <property type="entry name" value="MFS_MMR_MDR_like"/>
    <property type="match status" value="1"/>
</dbReference>
<feature type="domain" description="Major facilitator superfamily (MFS) profile" evidence="9">
    <location>
        <begin position="14"/>
        <end position="500"/>
    </location>
</feature>
<feature type="transmembrane region" description="Helical" evidence="8">
    <location>
        <begin position="225"/>
        <end position="246"/>
    </location>
</feature>
<dbReference type="Gene3D" id="1.20.1250.20">
    <property type="entry name" value="MFS general substrate transporter like domains"/>
    <property type="match status" value="1"/>
</dbReference>
<evidence type="ECO:0000256" key="3">
    <source>
        <dbReference type="ARBA" id="ARBA00022475"/>
    </source>
</evidence>
<dbReference type="PROSITE" id="PS50850">
    <property type="entry name" value="MFS"/>
    <property type="match status" value="1"/>
</dbReference>
<evidence type="ECO:0000256" key="8">
    <source>
        <dbReference type="SAM" id="Phobius"/>
    </source>
</evidence>
<evidence type="ECO:0000256" key="7">
    <source>
        <dbReference type="SAM" id="MobiDB-lite"/>
    </source>
</evidence>
<feature type="transmembrane region" description="Helical" evidence="8">
    <location>
        <begin position="139"/>
        <end position="160"/>
    </location>
</feature>
<name>A0A7Z1B1A4_9PSEU</name>
<dbReference type="Gene3D" id="1.20.1720.10">
    <property type="entry name" value="Multidrug resistance protein D"/>
    <property type="match status" value="1"/>
</dbReference>